<evidence type="ECO:0000313" key="2">
    <source>
        <dbReference type="Proteomes" id="UP000672011"/>
    </source>
</evidence>
<dbReference type="InterPro" id="IPR057895">
    <property type="entry name" value="Mom"/>
</dbReference>
<gene>
    <name evidence="1" type="ORF">J9309_01615</name>
</gene>
<dbReference type="Proteomes" id="UP000672011">
    <property type="component" value="Chromosome"/>
</dbReference>
<dbReference type="EMBL" id="CP072842">
    <property type="protein sequence ID" value="QTV06074.1"/>
    <property type="molecule type" value="Genomic_DNA"/>
</dbReference>
<protein>
    <submittedName>
        <fullName evidence="1">Uncharacterized protein</fullName>
    </submittedName>
</protein>
<sequence length="243" mass="28623">MEKIIETKNLGKLIIKQIDKQTAKELIIKNHYSHKWNDGGFGVYNFGVYSYDNPDKCLGCAVYGYMKNVKAKLISHPNPNAWMIELNRMWIDDTLGKNAESLLIAHSIKMIKLLDKNIVAIQSFADGRLGCGTIYKASNFKYFGYHYTKFLKHKETGEISHEQNFTNSTSKKRFIRSNIGFILQDWEIFRVKTYRYIYPLDKKVKIRFKEEPYPMYEKGQETVEWKRNIPLIKQRLKALIDEM</sequence>
<name>A0ABX7XDU0_9FLAO</name>
<dbReference type="Pfam" id="PF25680">
    <property type="entry name" value="Mom"/>
    <property type="match status" value="1"/>
</dbReference>
<evidence type="ECO:0000313" key="1">
    <source>
        <dbReference type="EMBL" id="QTV06074.1"/>
    </source>
</evidence>
<reference evidence="1 2" key="1">
    <citation type="journal article" date="2021" name="Int. J. Syst. Evol. Microbiol.">
        <title>Faecalibacter bovis sp. nov., isolated from cow faeces.</title>
        <authorList>
            <person name="Li F."/>
            <person name="Zhao W."/>
            <person name="Hong Q."/>
            <person name="Shao Q."/>
            <person name="Song J."/>
            <person name="Yang S."/>
        </authorList>
    </citation>
    <scope>NUCLEOTIDE SEQUENCE [LARGE SCALE GENOMIC DNA]</scope>
    <source>
        <strain evidence="1 2">ZY171143</strain>
    </source>
</reference>
<accession>A0ABX7XDU0</accession>
<reference evidence="2" key="2">
    <citation type="submission" date="2021-04" db="EMBL/GenBank/DDBJ databases">
        <title>Taxonomy of Flavobacteriaceae bacterium ZY171143.</title>
        <authorList>
            <person name="Li F."/>
        </authorList>
    </citation>
    <scope>NUCLEOTIDE SEQUENCE [LARGE SCALE GENOMIC DNA]</scope>
    <source>
        <strain evidence="2">ZY171143</strain>
    </source>
</reference>
<organism evidence="1 2">
    <name type="scientific">Faecalibacter bovis</name>
    <dbReference type="NCBI Taxonomy" id="2898187"/>
    <lineage>
        <taxon>Bacteria</taxon>
        <taxon>Pseudomonadati</taxon>
        <taxon>Bacteroidota</taxon>
        <taxon>Flavobacteriia</taxon>
        <taxon>Flavobacteriales</taxon>
        <taxon>Weeksellaceae</taxon>
        <taxon>Faecalibacter</taxon>
    </lineage>
</organism>
<proteinExistence type="predicted"/>
<dbReference type="RefSeq" id="WP_230476714.1">
    <property type="nucleotide sequence ID" value="NZ_CP072842.1"/>
</dbReference>
<keyword evidence="2" id="KW-1185">Reference proteome</keyword>